<dbReference type="GO" id="GO:0008168">
    <property type="term" value="F:methyltransferase activity"/>
    <property type="evidence" value="ECO:0007669"/>
    <property type="project" value="UniProtKB-KW"/>
</dbReference>
<evidence type="ECO:0000256" key="6">
    <source>
        <dbReference type="PROSITE-ProRule" id="PRU01016"/>
    </source>
</evidence>
<keyword evidence="2 6" id="KW-0489">Methyltransferase</keyword>
<dbReference type="PRINTS" id="PR00105">
    <property type="entry name" value="C5METTRFRASE"/>
</dbReference>
<dbReference type="Proteomes" id="UP001596540">
    <property type="component" value="Unassembled WGS sequence"/>
</dbReference>
<dbReference type="InterPro" id="IPR029063">
    <property type="entry name" value="SAM-dependent_MTases_sf"/>
</dbReference>
<evidence type="ECO:0000256" key="3">
    <source>
        <dbReference type="ARBA" id="ARBA00022679"/>
    </source>
</evidence>
<evidence type="ECO:0000313" key="8">
    <source>
        <dbReference type="Proteomes" id="UP001596540"/>
    </source>
</evidence>
<dbReference type="PROSITE" id="PS51679">
    <property type="entry name" value="SAM_MT_C5"/>
    <property type="match status" value="1"/>
</dbReference>
<dbReference type="EC" id="2.1.1.37" evidence="1"/>
<organism evidence="7 8">
    <name type="scientific">Marinactinospora rubrisoli</name>
    <dbReference type="NCBI Taxonomy" id="2715399"/>
    <lineage>
        <taxon>Bacteria</taxon>
        <taxon>Bacillati</taxon>
        <taxon>Actinomycetota</taxon>
        <taxon>Actinomycetes</taxon>
        <taxon>Streptosporangiales</taxon>
        <taxon>Nocardiopsidaceae</taxon>
        <taxon>Marinactinospora</taxon>
    </lineage>
</organism>
<keyword evidence="5" id="KW-0680">Restriction system</keyword>
<sequence length="493" mass="54306">MITLTDLFCGAGGSSTGAVQVPGVSVVMAANHWKLAVETHNTNHPEARHDCADLSQVDPRRYPRTDVGWFSPSCTNHSIAKGVRRSDQQPDLFGEILPDEAAERSRATMWDVVRFAEHHRYRAVIVENVVDAREWVLWPAWSAALTALGYEFRLVSLNSMHAQALGPGAPQSRDRLYVVAWRSRERAPDLDKWTRPHAECPTHGPVRAIQSWRREGRTVGKYRSQYVWRCPRIECRNAEVEPAVRPAADAIDWTLPATRIGDRTKPLAEKTMKRIREGFDAYARPLMVPAGGTWNDTAYPVDVPMRTRTTRENEGVAAPPLIVPVEGREGKRARPASEPLRTCTARNETGVTVPPYVVELRGGGSRHRPVSEPLATVCASGNHHGLTVPDLIAPYYGNGAARPAGEPLPTVTTVDRHSLIRGGRATSVEDLGFRMLTPDEYRAAMEFPAGYVLLGNKRERVRMAGNAVTPPAARDLVAAVTEAITGQDIDLAA</sequence>
<dbReference type="Pfam" id="PF00145">
    <property type="entry name" value="DNA_methylase"/>
    <property type="match status" value="1"/>
</dbReference>
<evidence type="ECO:0000256" key="2">
    <source>
        <dbReference type="ARBA" id="ARBA00022603"/>
    </source>
</evidence>
<dbReference type="PANTHER" id="PTHR10629:SF52">
    <property type="entry name" value="DNA (CYTOSINE-5)-METHYLTRANSFERASE 1"/>
    <property type="match status" value="1"/>
</dbReference>
<dbReference type="Gene3D" id="3.40.50.150">
    <property type="entry name" value="Vaccinia Virus protein VP39"/>
    <property type="match status" value="1"/>
</dbReference>
<dbReference type="RefSeq" id="WP_379873422.1">
    <property type="nucleotide sequence ID" value="NZ_JBHTBH010000014.1"/>
</dbReference>
<dbReference type="Gene3D" id="3.90.120.10">
    <property type="entry name" value="DNA Methylase, subunit A, domain 2"/>
    <property type="match status" value="1"/>
</dbReference>
<keyword evidence="4 6" id="KW-0949">S-adenosyl-L-methionine</keyword>
<dbReference type="EMBL" id="JBHTBH010000014">
    <property type="protein sequence ID" value="MFC7330775.1"/>
    <property type="molecule type" value="Genomic_DNA"/>
</dbReference>
<protein>
    <recommendedName>
        <fullName evidence="1">DNA (cytosine-5-)-methyltransferase</fullName>
        <ecNumber evidence="1">2.1.1.37</ecNumber>
    </recommendedName>
</protein>
<dbReference type="InterPro" id="IPR001525">
    <property type="entry name" value="C5_MeTfrase"/>
</dbReference>
<name>A0ABW2KN05_9ACTN</name>
<evidence type="ECO:0000256" key="5">
    <source>
        <dbReference type="ARBA" id="ARBA00022747"/>
    </source>
</evidence>
<dbReference type="PANTHER" id="PTHR10629">
    <property type="entry name" value="CYTOSINE-SPECIFIC METHYLTRANSFERASE"/>
    <property type="match status" value="1"/>
</dbReference>
<evidence type="ECO:0000313" key="7">
    <source>
        <dbReference type="EMBL" id="MFC7330775.1"/>
    </source>
</evidence>
<proteinExistence type="inferred from homology"/>
<accession>A0ABW2KN05</accession>
<dbReference type="GO" id="GO:0032259">
    <property type="term" value="P:methylation"/>
    <property type="evidence" value="ECO:0007669"/>
    <property type="project" value="UniProtKB-KW"/>
</dbReference>
<dbReference type="SUPFAM" id="SSF53335">
    <property type="entry name" value="S-adenosyl-L-methionine-dependent methyltransferases"/>
    <property type="match status" value="1"/>
</dbReference>
<evidence type="ECO:0000256" key="4">
    <source>
        <dbReference type="ARBA" id="ARBA00022691"/>
    </source>
</evidence>
<keyword evidence="8" id="KW-1185">Reference proteome</keyword>
<comment type="similarity">
    <text evidence="6">Belongs to the class I-like SAM-binding methyltransferase superfamily. C5-methyltransferase family.</text>
</comment>
<reference evidence="8" key="1">
    <citation type="journal article" date="2019" name="Int. J. Syst. Evol. Microbiol.">
        <title>The Global Catalogue of Microorganisms (GCM) 10K type strain sequencing project: providing services to taxonomists for standard genome sequencing and annotation.</title>
        <authorList>
            <consortium name="The Broad Institute Genomics Platform"/>
            <consortium name="The Broad Institute Genome Sequencing Center for Infectious Disease"/>
            <person name="Wu L."/>
            <person name="Ma J."/>
        </authorList>
    </citation>
    <scope>NUCLEOTIDE SEQUENCE [LARGE SCALE GENOMIC DNA]</scope>
    <source>
        <strain evidence="8">CGMCC 4.7382</strain>
    </source>
</reference>
<keyword evidence="3 6" id="KW-0808">Transferase</keyword>
<feature type="active site" evidence="6">
    <location>
        <position position="74"/>
    </location>
</feature>
<gene>
    <name evidence="7" type="ORF">ACFQRF_23870</name>
</gene>
<comment type="caution">
    <text evidence="7">The sequence shown here is derived from an EMBL/GenBank/DDBJ whole genome shotgun (WGS) entry which is preliminary data.</text>
</comment>
<dbReference type="InterPro" id="IPR050390">
    <property type="entry name" value="C5-Methyltransferase"/>
</dbReference>
<evidence type="ECO:0000256" key="1">
    <source>
        <dbReference type="ARBA" id="ARBA00011975"/>
    </source>
</evidence>